<proteinExistence type="predicted"/>
<feature type="non-terminal residue" evidence="1">
    <location>
        <position position="66"/>
    </location>
</feature>
<gene>
    <name evidence="1" type="ORF">GLOINDRAFT_336382</name>
</gene>
<name>U9TLD8_RHIID</name>
<dbReference type="EMBL" id="KI294536">
    <property type="protein sequence ID" value="ESA04151.1"/>
    <property type="molecule type" value="Genomic_DNA"/>
</dbReference>
<evidence type="ECO:0000313" key="1">
    <source>
        <dbReference type="EMBL" id="ESA04151.1"/>
    </source>
</evidence>
<reference evidence="1" key="1">
    <citation type="submission" date="2013-07" db="EMBL/GenBank/DDBJ databases">
        <title>The genome of an arbuscular mycorrhizal fungus provides insights into the evolution of the oldest plant symbiosis.</title>
        <authorList>
            <consortium name="DOE Joint Genome Institute"/>
            <person name="Tisserant E."/>
            <person name="Malbreil M."/>
            <person name="Kuo A."/>
            <person name="Kohler A."/>
            <person name="Symeonidi A."/>
            <person name="Balestrini R."/>
            <person name="Charron P."/>
            <person name="Duensing N."/>
            <person name="Frei-dit-Frey N."/>
            <person name="Gianinazzi-Pearson V."/>
            <person name="Gilbert B."/>
            <person name="Handa Y."/>
            <person name="Hijri M."/>
            <person name="Kaul R."/>
            <person name="Kawaguchi M."/>
            <person name="Krajinski F."/>
            <person name="Lammers P."/>
            <person name="Lapierre D."/>
            <person name="Masclaux F.G."/>
            <person name="Murat C."/>
            <person name="Morin E."/>
            <person name="Ndikumana S."/>
            <person name="Pagni M."/>
            <person name="Petitpierre D."/>
            <person name="Requena N."/>
            <person name="Rosikiewicz P."/>
            <person name="Riley R."/>
            <person name="Saito K."/>
            <person name="San Clemente H."/>
            <person name="Shapiro H."/>
            <person name="van Tuinen D."/>
            <person name="Becard G."/>
            <person name="Bonfante P."/>
            <person name="Paszkowski U."/>
            <person name="Shachar-Hill Y."/>
            <person name="Young J.P."/>
            <person name="Sanders I.R."/>
            <person name="Henrissat B."/>
            <person name="Rensing S.A."/>
            <person name="Grigoriev I.V."/>
            <person name="Corradi N."/>
            <person name="Roux C."/>
            <person name="Martin F."/>
        </authorList>
    </citation>
    <scope>NUCLEOTIDE SEQUENCE</scope>
    <source>
        <strain evidence="1">DAOM 197198</strain>
    </source>
</reference>
<dbReference type="HOGENOM" id="CLU_2838300_0_0_1"/>
<sequence length="66" mass="7696">MRRKILSQKTVQLLNAQIMPVIRLWFMISCQRRALCAQSLLSEAELVIPNIILCFSRAEYSLKVYP</sequence>
<organism evidence="1">
    <name type="scientific">Rhizophagus irregularis (strain DAOM 181602 / DAOM 197198 / MUCL 43194)</name>
    <name type="common">Arbuscular mycorrhizal fungus</name>
    <name type="synonym">Glomus intraradices</name>
    <dbReference type="NCBI Taxonomy" id="747089"/>
    <lineage>
        <taxon>Eukaryota</taxon>
        <taxon>Fungi</taxon>
        <taxon>Fungi incertae sedis</taxon>
        <taxon>Mucoromycota</taxon>
        <taxon>Glomeromycotina</taxon>
        <taxon>Glomeromycetes</taxon>
        <taxon>Glomerales</taxon>
        <taxon>Glomeraceae</taxon>
        <taxon>Rhizophagus</taxon>
    </lineage>
</organism>
<protein>
    <submittedName>
        <fullName evidence="1">Uncharacterized protein</fullName>
    </submittedName>
</protein>
<dbReference type="AlphaFoldDB" id="U9TLD8"/>
<accession>U9TLD8</accession>